<proteinExistence type="predicted"/>
<dbReference type="AlphaFoldDB" id="A0A2P9AIT5"/>
<gene>
    <name evidence="1" type="ORF">BQ8482_180267</name>
</gene>
<dbReference type="Proteomes" id="UP000245698">
    <property type="component" value="Unassembled WGS sequence"/>
</dbReference>
<evidence type="ECO:0000313" key="2">
    <source>
        <dbReference type="Proteomes" id="UP000245698"/>
    </source>
</evidence>
<name>A0A2P9AIT5_9HYPH</name>
<dbReference type="EMBL" id="FUIG01000024">
    <property type="protein sequence ID" value="SJM31039.1"/>
    <property type="molecule type" value="Genomic_DNA"/>
</dbReference>
<protein>
    <submittedName>
        <fullName evidence="1">Uncharacterized protein</fullName>
    </submittedName>
</protein>
<reference evidence="2" key="1">
    <citation type="submission" date="2016-12" db="EMBL/GenBank/DDBJ databases">
        <authorList>
            <person name="Brunel B."/>
        </authorList>
    </citation>
    <scope>NUCLEOTIDE SEQUENCE [LARGE SCALE GENOMIC DNA]</scope>
</reference>
<organism evidence="1 2">
    <name type="scientific">Mesorhizobium delmotii</name>
    <dbReference type="NCBI Taxonomy" id="1631247"/>
    <lineage>
        <taxon>Bacteria</taxon>
        <taxon>Pseudomonadati</taxon>
        <taxon>Pseudomonadota</taxon>
        <taxon>Alphaproteobacteria</taxon>
        <taxon>Hyphomicrobiales</taxon>
        <taxon>Phyllobacteriaceae</taxon>
        <taxon>Mesorhizobium</taxon>
    </lineage>
</organism>
<evidence type="ECO:0000313" key="1">
    <source>
        <dbReference type="EMBL" id="SJM31039.1"/>
    </source>
</evidence>
<accession>A0A2P9AIT5</accession>
<sequence>MRIETIPLIGGVVSMMQPYAGWADLRLMLRMML</sequence>
<keyword evidence="2" id="KW-1185">Reference proteome</keyword>